<reference evidence="2 3" key="1">
    <citation type="submission" date="2013-03" db="EMBL/GenBank/DDBJ databases">
        <title>Draft genome sequence of Gracibacillus halophilus YIM-C55.5, a moderately halophilic and thermophilic organism from the Xiaochaidamu salt lake.</title>
        <authorList>
            <person name="Sugumar T."/>
            <person name="Polireddy D.R."/>
            <person name="Antony A."/>
            <person name="Madhava Y.R."/>
            <person name="Sivakumar N."/>
        </authorList>
    </citation>
    <scope>NUCLEOTIDE SEQUENCE [LARGE SCALE GENOMIC DNA]</scope>
    <source>
        <strain evidence="2 3">YIM-C55.5</strain>
    </source>
</reference>
<evidence type="ECO:0000256" key="1">
    <source>
        <dbReference type="SAM" id="Phobius"/>
    </source>
</evidence>
<keyword evidence="1" id="KW-0812">Transmembrane</keyword>
<sequence>MNEYFYIWTLWILWCVVTFLLPKTSHRYYYGFGILVVITTAQINIIFNHIPINIAVIFIWIYSIIGFIYSKQHIKKYLYAIGISYLYASYFLWRLTSPIWEQQLFLLVGLILAFLLLQILAKNTHDRLFLWSIASSGGHLLYRIICSSYNVKMTVSDTDFFVLYSSVILLFIMHHTWISFIQRIEYTVNKFSYNKRRLN</sequence>
<gene>
    <name evidence="2" type="ORF">J416_05038</name>
</gene>
<proteinExistence type="predicted"/>
<organism evidence="2 3">
    <name type="scientific">Gracilibacillus halophilus YIM-C55.5</name>
    <dbReference type="NCBI Taxonomy" id="1308866"/>
    <lineage>
        <taxon>Bacteria</taxon>
        <taxon>Bacillati</taxon>
        <taxon>Bacillota</taxon>
        <taxon>Bacilli</taxon>
        <taxon>Bacillales</taxon>
        <taxon>Bacillaceae</taxon>
        <taxon>Gracilibacillus</taxon>
    </lineage>
</organism>
<dbReference type="STRING" id="1308866.J416_05038"/>
<feature type="transmembrane region" description="Helical" evidence="1">
    <location>
        <begin position="77"/>
        <end position="96"/>
    </location>
</feature>
<keyword evidence="3" id="KW-1185">Reference proteome</keyword>
<feature type="transmembrane region" description="Helical" evidence="1">
    <location>
        <begin position="160"/>
        <end position="181"/>
    </location>
</feature>
<feature type="transmembrane region" description="Helical" evidence="1">
    <location>
        <begin position="102"/>
        <end position="121"/>
    </location>
</feature>
<dbReference type="RefSeq" id="WP_003466191.1">
    <property type="nucleotide sequence ID" value="NZ_APML01000019.1"/>
</dbReference>
<keyword evidence="1" id="KW-0472">Membrane</keyword>
<name>N4WME1_9BACI</name>
<dbReference type="PATRIC" id="fig|1308866.3.peg.1018"/>
<dbReference type="AlphaFoldDB" id="N4WME1"/>
<protein>
    <recommendedName>
        <fullName evidence="4">Integral inner membrane protein</fullName>
    </recommendedName>
</protein>
<dbReference type="InterPro" id="IPR014617">
    <property type="entry name" value="YphA_Bacsu"/>
</dbReference>
<dbReference type="OrthoDB" id="2965169at2"/>
<evidence type="ECO:0000313" key="3">
    <source>
        <dbReference type="Proteomes" id="UP000012283"/>
    </source>
</evidence>
<dbReference type="EMBL" id="APML01000019">
    <property type="protein sequence ID" value="ENH97352.1"/>
    <property type="molecule type" value="Genomic_DNA"/>
</dbReference>
<accession>N4WME1</accession>
<feature type="transmembrane region" description="Helical" evidence="1">
    <location>
        <begin position="28"/>
        <end position="46"/>
    </location>
</feature>
<evidence type="ECO:0008006" key="4">
    <source>
        <dbReference type="Google" id="ProtNLM"/>
    </source>
</evidence>
<evidence type="ECO:0000313" key="2">
    <source>
        <dbReference type="EMBL" id="ENH97352.1"/>
    </source>
</evidence>
<keyword evidence="1" id="KW-1133">Transmembrane helix</keyword>
<dbReference type="eggNOG" id="ENOG5032PMZ">
    <property type="taxonomic scope" value="Bacteria"/>
</dbReference>
<feature type="transmembrane region" description="Helical" evidence="1">
    <location>
        <begin position="6"/>
        <end position="21"/>
    </location>
</feature>
<feature type="transmembrane region" description="Helical" evidence="1">
    <location>
        <begin position="128"/>
        <end position="145"/>
    </location>
</feature>
<dbReference type="Proteomes" id="UP000012283">
    <property type="component" value="Unassembled WGS sequence"/>
</dbReference>
<feature type="transmembrane region" description="Helical" evidence="1">
    <location>
        <begin position="52"/>
        <end position="70"/>
    </location>
</feature>
<dbReference type="Pfam" id="PF24124">
    <property type="entry name" value="YphA"/>
    <property type="match status" value="1"/>
</dbReference>
<comment type="caution">
    <text evidence="2">The sequence shown here is derived from an EMBL/GenBank/DDBJ whole genome shotgun (WGS) entry which is preliminary data.</text>
</comment>